<dbReference type="PANTHER" id="PTHR46426:SF1">
    <property type="entry name" value="PROTEIN DISULFIDE-ISOMERASE TMX3"/>
    <property type="match status" value="1"/>
</dbReference>
<keyword evidence="3 7" id="KW-1133">Transmembrane helix</keyword>
<feature type="domain" description="Thioredoxin" evidence="9">
    <location>
        <begin position="1"/>
        <end position="124"/>
    </location>
</feature>
<comment type="function">
    <text evidence="5">Probable disulfide isomerase, which participates in the folding of proteins containing disulfide bonds. May act as a dithiol oxidase. Acts as a regulator of endoplasmic reticulum-mitochondria contact sites via its ability to regulate redox signals.</text>
</comment>
<evidence type="ECO:0000256" key="2">
    <source>
        <dbReference type="ARBA" id="ARBA00022692"/>
    </source>
</evidence>
<dbReference type="EMBL" id="LR791274">
    <property type="protein sequence ID" value="CAB3267136.1"/>
    <property type="molecule type" value="mRNA"/>
</dbReference>
<dbReference type="InterPro" id="IPR017937">
    <property type="entry name" value="Thioredoxin_CS"/>
</dbReference>
<dbReference type="InterPro" id="IPR052250">
    <property type="entry name" value="PDI_TMX3"/>
</dbReference>
<dbReference type="AlphaFoldDB" id="A0A6F9DVY4"/>
<dbReference type="Pfam" id="PF00085">
    <property type="entry name" value="Thioredoxin"/>
    <property type="match status" value="1"/>
</dbReference>
<comment type="subcellular location">
    <subcellularLocation>
        <location evidence="1">Endoplasmic reticulum membrane</location>
        <topology evidence="1">Single-pass membrane protein</topology>
    </subcellularLocation>
</comment>
<organism evidence="10">
    <name type="scientific">Phallusia mammillata</name>
    <dbReference type="NCBI Taxonomy" id="59560"/>
    <lineage>
        <taxon>Eukaryota</taxon>
        <taxon>Metazoa</taxon>
        <taxon>Chordata</taxon>
        <taxon>Tunicata</taxon>
        <taxon>Ascidiacea</taxon>
        <taxon>Phlebobranchia</taxon>
        <taxon>Ascidiidae</taxon>
        <taxon>Phallusia</taxon>
    </lineage>
</organism>
<dbReference type="GO" id="GO:0005789">
    <property type="term" value="C:endoplasmic reticulum membrane"/>
    <property type="evidence" value="ECO:0007669"/>
    <property type="project" value="UniProtKB-SubCell"/>
</dbReference>
<feature type="signal peptide" evidence="8">
    <location>
        <begin position="1"/>
        <end position="19"/>
    </location>
</feature>
<sequence length="454" mass="51373">MHQVGLLLVLLVSISSAWSKVLELNERFGEVNSQGNWLVMFYAPWCGHCKHLEPTWLEIGRQMAIDSPDVAIARLDATKYSSLTSQYGVRGFPTIKFFKFGRQFEYNGARTKQSIMSFALRAKGPEVLPLKSVLDLKQAKKDKPVFYLYVGDDNTALKSAYNKAASLLFTNLDFYSCPKSFLPKEINTELSPTVLVFKDEKYYEIPKDGAEAGAIDIWIRLEQFPSYNHLTGSSYHSLNSARRRFAIAVVDGNKQMNSTLQSVALERRYPFIFCWIEDNKIANSMTYSTILSPNLLVYDGQSYEYFVLNDEDKALVELSENNMRGFLDDVKMGKITGKGGRGFWQQVKRSISDFLFSIVGMFQESPIITSLVIIVPTVLIIGMCVCLCTITDDGEPVEDYRSSDEEDDEPPPYKSDVEGVDPDEDLPEQELDPTAGGEGVRRRIREENISQDQE</sequence>
<accession>A0A6F9DVY4</accession>
<keyword evidence="10" id="KW-0413">Isomerase</keyword>
<evidence type="ECO:0000259" key="9">
    <source>
        <dbReference type="PROSITE" id="PS51352"/>
    </source>
</evidence>
<feature type="transmembrane region" description="Helical" evidence="7">
    <location>
        <begin position="367"/>
        <end position="391"/>
    </location>
</feature>
<dbReference type="SUPFAM" id="SSF52833">
    <property type="entry name" value="Thioredoxin-like"/>
    <property type="match status" value="1"/>
</dbReference>
<feature type="region of interest" description="Disordered" evidence="6">
    <location>
        <begin position="396"/>
        <end position="454"/>
    </location>
</feature>
<dbReference type="PANTHER" id="PTHR46426">
    <property type="entry name" value="PROTEIN DISULFIDE-ISOMERASE TMX3"/>
    <property type="match status" value="1"/>
</dbReference>
<evidence type="ECO:0000256" key="7">
    <source>
        <dbReference type="SAM" id="Phobius"/>
    </source>
</evidence>
<dbReference type="PROSITE" id="PS51352">
    <property type="entry name" value="THIOREDOXIN_2"/>
    <property type="match status" value="1"/>
</dbReference>
<evidence type="ECO:0000256" key="6">
    <source>
        <dbReference type="SAM" id="MobiDB-lite"/>
    </source>
</evidence>
<reference evidence="10" key="1">
    <citation type="submission" date="2020-04" db="EMBL/GenBank/DDBJ databases">
        <authorList>
            <person name="Neveu A P."/>
        </authorList>
    </citation>
    <scope>NUCLEOTIDE SEQUENCE</scope>
    <source>
        <tissue evidence="10">Whole embryo</tissue>
    </source>
</reference>
<dbReference type="Gene3D" id="3.40.30.10">
    <property type="entry name" value="Glutaredoxin"/>
    <property type="match status" value="2"/>
</dbReference>
<evidence type="ECO:0000256" key="1">
    <source>
        <dbReference type="ARBA" id="ARBA00004389"/>
    </source>
</evidence>
<evidence type="ECO:0000256" key="4">
    <source>
        <dbReference type="ARBA" id="ARBA00023136"/>
    </source>
</evidence>
<evidence type="ECO:0000256" key="3">
    <source>
        <dbReference type="ARBA" id="ARBA00022989"/>
    </source>
</evidence>
<keyword evidence="4 7" id="KW-0472">Membrane</keyword>
<dbReference type="Pfam" id="PF13848">
    <property type="entry name" value="Thioredoxin_6"/>
    <property type="match status" value="1"/>
</dbReference>
<protein>
    <submittedName>
        <fullName evidence="10">Protein disulfide-isomerase TMX3-like</fullName>
    </submittedName>
</protein>
<dbReference type="GO" id="GO:0016853">
    <property type="term" value="F:isomerase activity"/>
    <property type="evidence" value="ECO:0007669"/>
    <property type="project" value="UniProtKB-KW"/>
</dbReference>
<dbReference type="PRINTS" id="PR00421">
    <property type="entry name" value="THIOREDOXIN"/>
</dbReference>
<feature type="compositionally biased region" description="Acidic residues" evidence="6">
    <location>
        <begin position="418"/>
        <end position="431"/>
    </location>
</feature>
<evidence type="ECO:0000256" key="5">
    <source>
        <dbReference type="ARBA" id="ARBA00045246"/>
    </source>
</evidence>
<gene>
    <name evidence="10" type="primary">Tmx3</name>
</gene>
<dbReference type="PROSITE" id="PS00194">
    <property type="entry name" value="THIOREDOXIN_1"/>
    <property type="match status" value="1"/>
</dbReference>
<keyword evidence="2 7" id="KW-0812">Transmembrane</keyword>
<feature type="chain" id="PRO_5026314192" evidence="8">
    <location>
        <begin position="20"/>
        <end position="454"/>
    </location>
</feature>
<feature type="compositionally biased region" description="Basic and acidic residues" evidence="6">
    <location>
        <begin position="439"/>
        <end position="448"/>
    </location>
</feature>
<dbReference type="InterPro" id="IPR036249">
    <property type="entry name" value="Thioredoxin-like_sf"/>
</dbReference>
<evidence type="ECO:0000256" key="8">
    <source>
        <dbReference type="SAM" id="SignalP"/>
    </source>
</evidence>
<keyword evidence="8" id="KW-0732">Signal</keyword>
<name>A0A6F9DVY4_9ASCI</name>
<evidence type="ECO:0000313" key="10">
    <source>
        <dbReference type="EMBL" id="CAB3267136.1"/>
    </source>
</evidence>
<dbReference type="InterPro" id="IPR013766">
    <property type="entry name" value="Thioredoxin_domain"/>
</dbReference>
<proteinExistence type="evidence at transcript level"/>